<dbReference type="AlphaFoldDB" id="A0A660CCA0"/>
<dbReference type="EMBL" id="VLJV01000001">
    <property type="protein sequence ID" value="TWH18541.1"/>
    <property type="molecule type" value="Genomic_DNA"/>
</dbReference>
<keyword evidence="2" id="KW-1185">Reference proteome</keyword>
<evidence type="ECO:0000313" key="2">
    <source>
        <dbReference type="Proteomes" id="UP000317303"/>
    </source>
</evidence>
<comment type="caution">
    <text evidence="1">The sequence shown here is derived from an EMBL/GenBank/DDBJ whole genome shotgun (WGS) entry which is preliminary data.</text>
</comment>
<dbReference type="Proteomes" id="UP000317303">
    <property type="component" value="Unassembled WGS sequence"/>
</dbReference>
<name>A0A660CCA0_9PSEU</name>
<reference evidence="1 2" key="1">
    <citation type="submission" date="2019-07" db="EMBL/GenBank/DDBJ databases">
        <title>R&amp;d 2014.</title>
        <authorList>
            <person name="Klenk H.-P."/>
        </authorList>
    </citation>
    <scope>NUCLEOTIDE SEQUENCE [LARGE SCALE GENOMIC DNA]</scope>
    <source>
        <strain evidence="1 2">DSM 43194</strain>
    </source>
</reference>
<dbReference type="OrthoDB" id="3628946at2"/>
<accession>A0A660CCA0</accession>
<gene>
    <name evidence="1" type="ORF">JD82_00359</name>
</gene>
<protein>
    <submittedName>
        <fullName evidence="1">Uncharacterized protein</fullName>
    </submittedName>
</protein>
<organism evidence="1 2">
    <name type="scientific">Prauserella rugosa</name>
    <dbReference type="NCBI Taxonomy" id="43354"/>
    <lineage>
        <taxon>Bacteria</taxon>
        <taxon>Bacillati</taxon>
        <taxon>Actinomycetota</taxon>
        <taxon>Actinomycetes</taxon>
        <taxon>Pseudonocardiales</taxon>
        <taxon>Pseudonocardiaceae</taxon>
        <taxon>Prauserella</taxon>
    </lineage>
</organism>
<dbReference type="RefSeq" id="WP_030532547.1">
    <property type="nucleotide sequence ID" value="NZ_JOIJ01000008.1"/>
</dbReference>
<proteinExistence type="predicted"/>
<sequence length="89" mass="9596">MFYSSEPVAVSPDEVWMFLLSDETSGVDAGRLAFCPDCTEFLALATEVFNTSAALPVLRETGEPLGEYRWATTADIDAHASLFTPGGEC</sequence>
<evidence type="ECO:0000313" key="1">
    <source>
        <dbReference type="EMBL" id="TWH18541.1"/>
    </source>
</evidence>